<organism evidence="1 2">
    <name type="scientific">Fusibacter tunisiensis</name>
    <dbReference type="NCBI Taxonomy" id="1008308"/>
    <lineage>
        <taxon>Bacteria</taxon>
        <taxon>Bacillati</taxon>
        <taxon>Bacillota</taxon>
        <taxon>Clostridia</taxon>
        <taxon>Eubacteriales</taxon>
        <taxon>Eubacteriales Family XII. Incertae Sedis</taxon>
        <taxon>Fusibacter</taxon>
    </lineage>
</organism>
<dbReference type="EMBL" id="JAFBDT010000022">
    <property type="protein sequence ID" value="MBM7562597.1"/>
    <property type="molecule type" value="Genomic_DNA"/>
</dbReference>
<sequence length="30" mass="3209">MSRPEIDLCACGPDANMIGAVYNFIKKHGG</sequence>
<proteinExistence type="predicted"/>
<name>A0ABS2MT66_9FIRM</name>
<protein>
    <submittedName>
        <fullName evidence="1">Uncharacterized protein</fullName>
    </submittedName>
</protein>
<comment type="caution">
    <text evidence="1">The sequence shown here is derived from an EMBL/GenBank/DDBJ whole genome shotgun (WGS) entry which is preliminary data.</text>
</comment>
<dbReference type="Proteomes" id="UP000767854">
    <property type="component" value="Unassembled WGS sequence"/>
</dbReference>
<evidence type="ECO:0000313" key="1">
    <source>
        <dbReference type="EMBL" id="MBM7562597.1"/>
    </source>
</evidence>
<keyword evidence="2" id="KW-1185">Reference proteome</keyword>
<evidence type="ECO:0000313" key="2">
    <source>
        <dbReference type="Proteomes" id="UP000767854"/>
    </source>
</evidence>
<reference evidence="1 2" key="1">
    <citation type="submission" date="2021-01" db="EMBL/GenBank/DDBJ databases">
        <title>Genomic Encyclopedia of Type Strains, Phase IV (KMG-IV): sequencing the most valuable type-strain genomes for metagenomic binning, comparative biology and taxonomic classification.</title>
        <authorList>
            <person name="Goeker M."/>
        </authorList>
    </citation>
    <scope>NUCLEOTIDE SEQUENCE [LARGE SCALE GENOMIC DNA]</scope>
    <source>
        <strain evidence="1 2">DSM 24436</strain>
    </source>
</reference>
<accession>A0ABS2MT66</accession>
<gene>
    <name evidence="1" type="ORF">JOC49_002158</name>
</gene>